<dbReference type="EMBL" id="LR796345">
    <property type="protein sequence ID" value="CAB4138632.1"/>
    <property type="molecule type" value="Genomic_DNA"/>
</dbReference>
<accession>A0A6J5LXQ9</accession>
<proteinExistence type="predicted"/>
<gene>
    <name evidence="1" type="ORF">UFOVP331_192</name>
</gene>
<reference evidence="1" key="1">
    <citation type="submission" date="2020-04" db="EMBL/GenBank/DDBJ databases">
        <authorList>
            <person name="Chiriac C."/>
            <person name="Salcher M."/>
            <person name="Ghai R."/>
            <person name="Kavagutti S V."/>
        </authorList>
    </citation>
    <scope>NUCLEOTIDE SEQUENCE</scope>
</reference>
<evidence type="ECO:0000313" key="1">
    <source>
        <dbReference type="EMBL" id="CAB4138632.1"/>
    </source>
</evidence>
<name>A0A6J5LXQ9_9CAUD</name>
<protein>
    <submittedName>
        <fullName evidence="1">Uncharacterized protein</fullName>
    </submittedName>
</protein>
<organism evidence="1">
    <name type="scientific">uncultured Caudovirales phage</name>
    <dbReference type="NCBI Taxonomy" id="2100421"/>
    <lineage>
        <taxon>Viruses</taxon>
        <taxon>Duplodnaviria</taxon>
        <taxon>Heunggongvirae</taxon>
        <taxon>Uroviricota</taxon>
        <taxon>Caudoviricetes</taxon>
        <taxon>Peduoviridae</taxon>
        <taxon>Maltschvirus</taxon>
        <taxon>Maltschvirus maltsch</taxon>
    </lineage>
</organism>
<sequence length="256" mass="29597">MNLKRFKENKQYILETLKQAKMYVDQGKLAPEDLDTLKNISPDPKYLGWLAKIWITEKPDIDDLRNNIEEYDVFAKRGKALTKDINQFKTFKDLYNEVDQINKSGAGVSSKSLENEYDVIKDDSDLYIASPRTHEASRKLGLSKFAFRKCKGGGKDSAWCTTYKAPDHFENYYEKNGIEFYYIKVRSEELMNKLKKAFPKKHPKKHPEKNEELTVGEAMEVVALTVLPDGQMDAYDGLDKQIPKDQISKFLNIIGY</sequence>